<evidence type="ECO:0000313" key="2">
    <source>
        <dbReference type="Proteomes" id="UP000734511"/>
    </source>
</evidence>
<evidence type="ECO:0008006" key="3">
    <source>
        <dbReference type="Google" id="ProtNLM"/>
    </source>
</evidence>
<keyword evidence="2" id="KW-1185">Reference proteome</keyword>
<dbReference type="EMBL" id="JAATEJ010000079">
    <property type="protein sequence ID" value="NJP48472.1"/>
    <property type="molecule type" value="Genomic_DNA"/>
</dbReference>
<reference evidence="1 2" key="1">
    <citation type="submission" date="2020-03" db="EMBL/GenBank/DDBJ databases">
        <title>WGS of actinomycetes isolated from Thailand.</title>
        <authorList>
            <person name="Thawai C."/>
        </authorList>
    </citation>
    <scope>NUCLEOTIDE SEQUENCE [LARGE SCALE GENOMIC DNA]</scope>
    <source>
        <strain evidence="1 2">PRB2-1</strain>
    </source>
</reference>
<comment type="caution">
    <text evidence="1">The sequence shown here is derived from an EMBL/GenBank/DDBJ whole genome shotgun (WGS) entry which is preliminary data.</text>
</comment>
<name>A0ABX1A0D6_9ACTN</name>
<organism evidence="1 2">
    <name type="scientific">Actinacidiphila epipremni</name>
    <dbReference type="NCBI Taxonomy" id="2053013"/>
    <lineage>
        <taxon>Bacteria</taxon>
        <taxon>Bacillati</taxon>
        <taxon>Actinomycetota</taxon>
        <taxon>Actinomycetes</taxon>
        <taxon>Kitasatosporales</taxon>
        <taxon>Streptomycetaceae</taxon>
        <taxon>Actinacidiphila</taxon>
    </lineage>
</organism>
<gene>
    <name evidence="1" type="ORF">HCN08_34520</name>
</gene>
<protein>
    <recommendedName>
        <fullName evidence="3">Secreted protein</fullName>
    </recommendedName>
</protein>
<feature type="non-terminal residue" evidence="1">
    <location>
        <position position="61"/>
    </location>
</feature>
<dbReference type="Proteomes" id="UP000734511">
    <property type="component" value="Unassembled WGS sequence"/>
</dbReference>
<dbReference type="RefSeq" id="WP_167987345.1">
    <property type="nucleotide sequence ID" value="NZ_JAATEJ010000079.1"/>
</dbReference>
<proteinExistence type="predicted"/>
<accession>A0ABX1A0D6</accession>
<sequence>MSLVLTVVFGAALPTAVPLSGLAARSALFAVPRTDGTHAFFPCTAAAAGRRAREAGDTRAR</sequence>
<evidence type="ECO:0000313" key="1">
    <source>
        <dbReference type="EMBL" id="NJP48472.1"/>
    </source>
</evidence>